<feature type="signal peptide" evidence="1">
    <location>
        <begin position="1"/>
        <end position="35"/>
    </location>
</feature>
<comment type="caution">
    <text evidence="4">The sequence shown here is derived from an EMBL/GenBank/DDBJ whole genome shotgun (WGS) entry which is preliminary data.</text>
</comment>
<name>A0ABS9TFJ3_9PSEU</name>
<dbReference type="RefSeq" id="WP_241037645.1">
    <property type="nucleotide sequence ID" value="NZ_BAAAJF010000037.1"/>
</dbReference>
<dbReference type="Gene3D" id="3.60.21.70">
    <property type="entry name" value="PhoD-like phosphatase"/>
    <property type="match status" value="1"/>
</dbReference>
<evidence type="ECO:0000259" key="2">
    <source>
        <dbReference type="Pfam" id="PF09423"/>
    </source>
</evidence>
<dbReference type="SUPFAM" id="SSF56300">
    <property type="entry name" value="Metallo-dependent phosphatases"/>
    <property type="match status" value="1"/>
</dbReference>
<dbReference type="EMBL" id="JAKXMK010000013">
    <property type="protein sequence ID" value="MCH6167314.1"/>
    <property type="molecule type" value="Genomic_DNA"/>
</dbReference>
<keyword evidence="5" id="KW-1185">Reference proteome</keyword>
<protein>
    <submittedName>
        <fullName evidence="4">Alkaline phosphatase D family protein</fullName>
    </submittedName>
</protein>
<dbReference type="PROSITE" id="PS51318">
    <property type="entry name" value="TAT"/>
    <property type="match status" value="1"/>
</dbReference>
<dbReference type="InterPro" id="IPR029052">
    <property type="entry name" value="Metallo-depent_PP-like"/>
</dbReference>
<evidence type="ECO:0000313" key="5">
    <source>
        <dbReference type="Proteomes" id="UP001299970"/>
    </source>
</evidence>
<dbReference type="InterPro" id="IPR038607">
    <property type="entry name" value="PhoD-like_sf"/>
</dbReference>
<dbReference type="Pfam" id="PF16655">
    <property type="entry name" value="PhoD_N"/>
    <property type="match status" value="1"/>
</dbReference>
<evidence type="ECO:0000259" key="3">
    <source>
        <dbReference type="Pfam" id="PF16655"/>
    </source>
</evidence>
<dbReference type="Gene3D" id="2.60.40.380">
    <property type="entry name" value="Purple acid phosphatase-like, N-terminal"/>
    <property type="match status" value="1"/>
</dbReference>
<feature type="domain" description="Phospholipase D N-terminal" evidence="3">
    <location>
        <begin position="49"/>
        <end position="137"/>
    </location>
</feature>
<dbReference type="PANTHER" id="PTHR43606">
    <property type="entry name" value="PHOSPHATASE, PUTATIVE (AFU_ORTHOLOGUE AFUA_6G08710)-RELATED"/>
    <property type="match status" value="1"/>
</dbReference>
<dbReference type="InterPro" id="IPR018946">
    <property type="entry name" value="PhoD-like_MPP"/>
</dbReference>
<dbReference type="InterPro" id="IPR006311">
    <property type="entry name" value="TAT_signal"/>
</dbReference>
<dbReference type="InterPro" id="IPR052900">
    <property type="entry name" value="Phospholipid_Metab_Enz"/>
</dbReference>
<organism evidence="4 5">
    <name type="scientific">Pseudonocardia alaniniphila</name>
    <dbReference type="NCBI Taxonomy" id="75291"/>
    <lineage>
        <taxon>Bacteria</taxon>
        <taxon>Bacillati</taxon>
        <taxon>Actinomycetota</taxon>
        <taxon>Actinomycetes</taxon>
        <taxon>Pseudonocardiales</taxon>
        <taxon>Pseudonocardiaceae</taxon>
        <taxon>Pseudonocardia</taxon>
    </lineage>
</organism>
<keyword evidence="1" id="KW-0732">Signal</keyword>
<accession>A0ABS9TFJ3</accession>
<dbReference type="InterPro" id="IPR032093">
    <property type="entry name" value="PhoD_N"/>
</dbReference>
<dbReference type="Pfam" id="PF09423">
    <property type="entry name" value="PhoD"/>
    <property type="match status" value="1"/>
</dbReference>
<gene>
    <name evidence="4" type="ORF">MMF94_16645</name>
</gene>
<feature type="domain" description="PhoD-like phosphatase metallophosphatase" evidence="2">
    <location>
        <begin position="153"/>
        <end position="496"/>
    </location>
</feature>
<sequence length="515" mass="56614">MRSHHAVDRRTLLRTAAIGGLAAAVPLGTSAPAFAAPALARPDRPVLTHGVQSGDVLEGSGLVWARADRPSRMVVEVSADADFRRSRTIRGPVLTPDTDFTGKLRVPGEGRTVHYRVTAEDLDGRSVSEPVSGSFRTLPGKRDGVRFLWSGDVAGQGWGINPDIGGMRIYAAMADRHPDFFIHSGDTIYADNPVTESVKLPDGRTWRNIVTPEKSKVAETLAEFRGQHAYNQLDENVRAFAAAVPQINQWDDHEVLNNWYPGEVITDAQYTEKRVDVLAKRAFQAFHEWVPLDPRRAVDGRVYRRLPYGPHVEVFVIDMRTYRDANDANTKPMERILGEKQAKWLVDALESSKATWKIVASDMPIGIQVPDGTAWEAVANGVAGPPSGREAEIAWVLTELKKREVRDVVWLTADVHYTAAINYSPARAAFTEFDEFWEFVSGPLNAGAFGPNAMDSTFGPEVAYVRAPPAANASPMEGFQHFGEVEVAPGGEELRVTLRAQDGAGLWSKALTRTK</sequence>
<proteinExistence type="predicted"/>
<evidence type="ECO:0000256" key="1">
    <source>
        <dbReference type="SAM" id="SignalP"/>
    </source>
</evidence>
<dbReference type="Proteomes" id="UP001299970">
    <property type="component" value="Unassembled WGS sequence"/>
</dbReference>
<reference evidence="4 5" key="1">
    <citation type="submission" date="2022-03" db="EMBL/GenBank/DDBJ databases">
        <title>Pseudonocardia alaer sp. nov., a novel actinomycete isolated from reed forest soil.</title>
        <authorList>
            <person name="Wang L."/>
        </authorList>
    </citation>
    <scope>NUCLEOTIDE SEQUENCE [LARGE SCALE GENOMIC DNA]</scope>
    <source>
        <strain evidence="4 5">Y-16303</strain>
    </source>
</reference>
<dbReference type="CDD" id="cd07389">
    <property type="entry name" value="MPP_PhoD"/>
    <property type="match status" value="1"/>
</dbReference>
<evidence type="ECO:0000313" key="4">
    <source>
        <dbReference type="EMBL" id="MCH6167314.1"/>
    </source>
</evidence>
<feature type="chain" id="PRO_5047096127" evidence="1">
    <location>
        <begin position="36"/>
        <end position="515"/>
    </location>
</feature>
<dbReference type="PANTHER" id="PTHR43606:SF1">
    <property type="entry name" value="PHOD-LIKE PHOSPHATASE METALLOPHOSPHATASE DOMAIN-CONTAINING PROTEIN"/>
    <property type="match status" value="1"/>
</dbReference>